<dbReference type="EMBL" id="OMOF01000297">
    <property type="protein sequence ID" value="SPF46638.1"/>
    <property type="molecule type" value="Genomic_DNA"/>
</dbReference>
<organism evidence="1 2">
    <name type="scientific">Candidatus Desulfosporosinus infrequens</name>
    <dbReference type="NCBI Taxonomy" id="2043169"/>
    <lineage>
        <taxon>Bacteria</taxon>
        <taxon>Bacillati</taxon>
        <taxon>Bacillota</taxon>
        <taxon>Clostridia</taxon>
        <taxon>Eubacteriales</taxon>
        <taxon>Desulfitobacteriaceae</taxon>
        <taxon>Desulfosporosinus</taxon>
    </lineage>
</organism>
<proteinExistence type="predicted"/>
<gene>
    <name evidence="1" type="ORF">SBF1_3660002</name>
</gene>
<dbReference type="OrthoDB" id="10008250at2"/>
<evidence type="ECO:0000313" key="1">
    <source>
        <dbReference type="EMBL" id="SPF46638.1"/>
    </source>
</evidence>
<protein>
    <submittedName>
        <fullName evidence="1">Uncharacterized protein</fullName>
    </submittedName>
</protein>
<evidence type="ECO:0000313" key="2">
    <source>
        <dbReference type="Proteomes" id="UP000238916"/>
    </source>
</evidence>
<reference evidence="2" key="1">
    <citation type="submission" date="2018-02" db="EMBL/GenBank/DDBJ databases">
        <authorList>
            <person name="Hausmann B."/>
        </authorList>
    </citation>
    <scope>NUCLEOTIDE SEQUENCE [LARGE SCALE GENOMIC DNA]</scope>
    <source>
        <strain evidence="2">Peat soil MAG SbF1</strain>
    </source>
</reference>
<dbReference type="Proteomes" id="UP000238916">
    <property type="component" value="Unassembled WGS sequence"/>
</dbReference>
<name>A0A2U3L449_9FIRM</name>
<sequence>MKAKFVKVWDNRRFGYIPFIVLQVEETDTFLTKANFNPGYKFVIQALYSHVGAAGGHKFNPFYYKESVQDRSQKIETNEADALGFYLGNIDNIHNIPDNLYTEKFWDAVWTSQELKDEEYEGDEDYYKLLLTTGISSMAMSISELDGVLANLQTMESPIFKNTSEIVEALTAANNSMRERYKQMGWDIDEKSQVVKCLVVDKNDLSVINAWCATGNNITIADYLWLPFDEMPLDVFHEFNKVNEDYSGLQILDLSMYL</sequence>
<dbReference type="AlphaFoldDB" id="A0A2U3L449"/>
<accession>A0A2U3L449</accession>